<evidence type="ECO:0000256" key="1">
    <source>
        <dbReference type="SAM" id="MobiDB-lite"/>
    </source>
</evidence>
<dbReference type="AlphaFoldDB" id="A0A8K0SX67"/>
<reference evidence="2" key="1">
    <citation type="journal article" date="2021" name="Nat. Commun.">
        <title>Genetic determinants of endophytism in the Arabidopsis root mycobiome.</title>
        <authorList>
            <person name="Mesny F."/>
            <person name="Miyauchi S."/>
            <person name="Thiergart T."/>
            <person name="Pickel B."/>
            <person name="Atanasova L."/>
            <person name="Karlsson M."/>
            <person name="Huettel B."/>
            <person name="Barry K.W."/>
            <person name="Haridas S."/>
            <person name="Chen C."/>
            <person name="Bauer D."/>
            <person name="Andreopoulos W."/>
            <person name="Pangilinan J."/>
            <person name="LaButti K."/>
            <person name="Riley R."/>
            <person name="Lipzen A."/>
            <person name="Clum A."/>
            <person name="Drula E."/>
            <person name="Henrissat B."/>
            <person name="Kohler A."/>
            <person name="Grigoriev I.V."/>
            <person name="Martin F.M."/>
            <person name="Hacquard S."/>
        </authorList>
    </citation>
    <scope>NUCLEOTIDE SEQUENCE</scope>
    <source>
        <strain evidence="2">MPI-CAGE-CH-0235</strain>
    </source>
</reference>
<dbReference type="OrthoDB" id="4770730at2759"/>
<organism evidence="2 3">
    <name type="scientific">Stachybotrys elegans</name>
    <dbReference type="NCBI Taxonomy" id="80388"/>
    <lineage>
        <taxon>Eukaryota</taxon>
        <taxon>Fungi</taxon>
        <taxon>Dikarya</taxon>
        <taxon>Ascomycota</taxon>
        <taxon>Pezizomycotina</taxon>
        <taxon>Sordariomycetes</taxon>
        <taxon>Hypocreomycetidae</taxon>
        <taxon>Hypocreales</taxon>
        <taxon>Stachybotryaceae</taxon>
        <taxon>Stachybotrys</taxon>
    </lineage>
</organism>
<keyword evidence="3" id="KW-1185">Reference proteome</keyword>
<comment type="caution">
    <text evidence="2">The sequence shown here is derived from an EMBL/GenBank/DDBJ whole genome shotgun (WGS) entry which is preliminary data.</text>
</comment>
<proteinExistence type="predicted"/>
<feature type="non-terminal residue" evidence="2">
    <location>
        <position position="1"/>
    </location>
</feature>
<protein>
    <submittedName>
        <fullName evidence="2">Uncharacterized protein</fullName>
    </submittedName>
</protein>
<dbReference type="EMBL" id="JAGPNK010000006">
    <property type="protein sequence ID" value="KAH7319605.1"/>
    <property type="molecule type" value="Genomic_DNA"/>
</dbReference>
<feature type="compositionally biased region" description="Acidic residues" evidence="1">
    <location>
        <begin position="10"/>
        <end position="20"/>
    </location>
</feature>
<name>A0A8K0SX67_9HYPO</name>
<evidence type="ECO:0000313" key="2">
    <source>
        <dbReference type="EMBL" id="KAH7319605.1"/>
    </source>
</evidence>
<feature type="non-terminal residue" evidence="2">
    <location>
        <position position="282"/>
    </location>
</feature>
<sequence length="282" mass="32684">EPDFGTREEDWPDPDVDLDTEEGREANERLDDLMEDSMERRLQWRRLEAALARQEAYRLEDEQIARALAQPDTLTQEEMYEILVWPSPDITHANIMAARDGFPGTPFEIWARGNDALAQGQPLTYLLNNEEIMLLARSFYTKETYDVVSWTSALMVPGAAEASKLLRVRLGLDFDVMLAAMNHWCEPADNMPKQPHWPQLPGEPTREDRFGTDNWPHVPYRRSALNLFTEEMGLSGWWVYPGWLALNEKQRQTYRDRSEALRLEASAKYEKIKAVVAKKNIE</sequence>
<evidence type="ECO:0000313" key="3">
    <source>
        <dbReference type="Proteomes" id="UP000813444"/>
    </source>
</evidence>
<dbReference type="Proteomes" id="UP000813444">
    <property type="component" value="Unassembled WGS sequence"/>
</dbReference>
<gene>
    <name evidence="2" type="ORF">B0I35DRAFT_341014</name>
</gene>
<feature type="region of interest" description="Disordered" evidence="1">
    <location>
        <begin position="1"/>
        <end position="29"/>
    </location>
</feature>
<accession>A0A8K0SX67</accession>